<gene>
    <name evidence="1" type="ORF">GCM10009720_19190</name>
</gene>
<reference evidence="2" key="1">
    <citation type="journal article" date="2019" name="Int. J. Syst. Evol. Microbiol.">
        <title>The Global Catalogue of Microorganisms (GCM) 10K type strain sequencing project: providing services to taxonomists for standard genome sequencing and annotation.</title>
        <authorList>
            <consortium name="The Broad Institute Genomics Platform"/>
            <consortium name="The Broad Institute Genome Sequencing Center for Infectious Disease"/>
            <person name="Wu L."/>
            <person name="Ma J."/>
        </authorList>
    </citation>
    <scope>NUCLEOTIDE SEQUENCE [LARGE SCALE GENOMIC DNA]</scope>
    <source>
        <strain evidence="2">JCM 13595</strain>
    </source>
</reference>
<accession>A0ABP5G280</accession>
<dbReference type="InterPro" id="IPR052552">
    <property type="entry name" value="YeaO-like"/>
</dbReference>
<name>A0ABP5G280_9MICC</name>
<protein>
    <submittedName>
        <fullName evidence="1">DUF488 domain-containing protein</fullName>
    </submittedName>
</protein>
<organism evidence="1 2">
    <name type="scientific">Yaniella flava</name>
    <dbReference type="NCBI Taxonomy" id="287930"/>
    <lineage>
        <taxon>Bacteria</taxon>
        <taxon>Bacillati</taxon>
        <taxon>Actinomycetota</taxon>
        <taxon>Actinomycetes</taxon>
        <taxon>Micrococcales</taxon>
        <taxon>Micrococcaceae</taxon>
        <taxon>Yaniella</taxon>
    </lineage>
</organism>
<dbReference type="Proteomes" id="UP001501461">
    <property type="component" value="Unassembled WGS sequence"/>
</dbReference>
<comment type="caution">
    <text evidence="1">The sequence shown here is derived from an EMBL/GenBank/DDBJ whole genome shotgun (WGS) entry which is preliminary data.</text>
</comment>
<evidence type="ECO:0000313" key="2">
    <source>
        <dbReference type="Proteomes" id="UP001501461"/>
    </source>
</evidence>
<dbReference type="PANTHER" id="PTHR36849:SF1">
    <property type="entry name" value="CYTOPLASMIC PROTEIN"/>
    <property type="match status" value="1"/>
</dbReference>
<evidence type="ECO:0000313" key="1">
    <source>
        <dbReference type="EMBL" id="GAA2038883.1"/>
    </source>
</evidence>
<keyword evidence="2" id="KW-1185">Reference proteome</keyword>
<sequence length="122" mass="14313">MSQRKIQIKRIYDDAADTDGQRVLVDRMWPRGVSKEAADLDHWFKDVAPSPDLRSWWDHDADRMDEFANRYEQELSDDDHAAEVDQLIDIIHKHDRVTLLFAAKDESVNHAKVLQDYLGRHS</sequence>
<dbReference type="Pfam" id="PF22752">
    <property type="entry name" value="DUF488-N3i"/>
    <property type="match status" value="1"/>
</dbReference>
<proteinExistence type="predicted"/>
<dbReference type="EMBL" id="BAAAMN010000041">
    <property type="protein sequence ID" value="GAA2038883.1"/>
    <property type="molecule type" value="Genomic_DNA"/>
</dbReference>
<dbReference type="PANTHER" id="PTHR36849">
    <property type="entry name" value="CYTOPLASMIC PROTEIN-RELATED"/>
    <property type="match status" value="1"/>
</dbReference>